<comment type="caution">
    <text evidence="1">The sequence shown here is derived from an EMBL/GenBank/DDBJ whole genome shotgun (WGS) entry which is preliminary data.</text>
</comment>
<sequence>MVFAVFMTAVPWLQARQLHRLAERQGDIRGTVDDTGIRLSTAHSSATLDVLLATHHGDVNSTATVHYSDGSSASVKLAATDWASGAPTSRQAPTPSTT</sequence>
<evidence type="ECO:0000313" key="1">
    <source>
        <dbReference type="EMBL" id="MFB9578775.1"/>
    </source>
</evidence>
<name>A0ABV5RLP6_9ACTN</name>
<evidence type="ECO:0000313" key="2">
    <source>
        <dbReference type="Proteomes" id="UP001589710"/>
    </source>
</evidence>
<proteinExistence type="predicted"/>
<gene>
    <name evidence="1" type="ORF">ACFFTL_42590</name>
</gene>
<dbReference type="RefSeq" id="WP_345518722.1">
    <property type="nucleotide sequence ID" value="NZ_BAAAXD010000047.1"/>
</dbReference>
<dbReference type="EMBL" id="JBHMCG010000191">
    <property type="protein sequence ID" value="MFB9578775.1"/>
    <property type="molecule type" value="Genomic_DNA"/>
</dbReference>
<reference evidence="1 2" key="1">
    <citation type="submission" date="2024-09" db="EMBL/GenBank/DDBJ databases">
        <authorList>
            <person name="Sun Q."/>
            <person name="Mori K."/>
        </authorList>
    </citation>
    <scope>NUCLEOTIDE SEQUENCE [LARGE SCALE GENOMIC DNA]</scope>
    <source>
        <strain evidence="1 2">JCM 3331</strain>
    </source>
</reference>
<keyword evidence="2" id="KW-1185">Reference proteome</keyword>
<protein>
    <submittedName>
        <fullName evidence="1">Uncharacterized protein</fullName>
    </submittedName>
</protein>
<dbReference type="Proteomes" id="UP001589710">
    <property type="component" value="Unassembled WGS sequence"/>
</dbReference>
<accession>A0ABV5RLP6</accession>
<organism evidence="1 2">
    <name type="scientific">Streptomyces yanii</name>
    <dbReference type="NCBI Taxonomy" id="78510"/>
    <lineage>
        <taxon>Bacteria</taxon>
        <taxon>Bacillati</taxon>
        <taxon>Actinomycetota</taxon>
        <taxon>Actinomycetes</taxon>
        <taxon>Kitasatosporales</taxon>
        <taxon>Streptomycetaceae</taxon>
        <taxon>Streptomyces</taxon>
    </lineage>
</organism>